<sequence length="192" mass="22078">MSKNFVVNSNPYGAVTLENVLAFEKLNRFVLPDDYRHYLLHHNGGKFSRRDFVSKSEPDVDGDVHHMLGLHQGPEHARLQEGFRLSKYYDLDEFSMSLDRYFVFADTSTGSLLLLDLKTKGVSVFQPEDVEHESSEPLRHAIHALSDSFTHFVEDLVFHNETYSSADELEEFKKKVRQARLEAGWSINDGND</sequence>
<proteinExistence type="predicted"/>
<dbReference type="EMBL" id="FNBL01000018">
    <property type="protein sequence ID" value="SDG37832.1"/>
    <property type="molecule type" value="Genomic_DNA"/>
</dbReference>
<dbReference type="SMART" id="SM00860">
    <property type="entry name" value="SMI1_KNR4"/>
    <property type="match status" value="1"/>
</dbReference>
<dbReference type="Pfam" id="PF09346">
    <property type="entry name" value="SMI1_KNR4"/>
    <property type="match status" value="1"/>
</dbReference>
<dbReference type="OrthoDB" id="4103969at2"/>
<dbReference type="InterPro" id="IPR018958">
    <property type="entry name" value="Knr4/Smi1-like_dom"/>
</dbReference>
<protein>
    <submittedName>
        <fullName evidence="2">SMI1 / KNR4 family (SUKH-1)</fullName>
    </submittedName>
</protein>
<evidence type="ECO:0000313" key="2">
    <source>
        <dbReference type="EMBL" id="SDG37832.1"/>
    </source>
</evidence>
<reference evidence="2 3" key="1">
    <citation type="submission" date="2016-10" db="EMBL/GenBank/DDBJ databases">
        <authorList>
            <person name="de Groot N.N."/>
        </authorList>
    </citation>
    <scope>NUCLEOTIDE SEQUENCE [LARGE SCALE GENOMIC DNA]</scope>
    <source>
        <strain evidence="2 3">DSM 27375</strain>
    </source>
</reference>
<evidence type="ECO:0000313" key="3">
    <source>
        <dbReference type="Proteomes" id="UP000182284"/>
    </source>
</evidence>
<evidence type="ECO:0000259" key="1">
    <source>
        <dbReference type="SMART" id="SM00860"/>
    </source>
</evidence>
<gene>
    <name evidence="2" type="ORF">SAMN04488117_11843</name>
</gene>
<dbReference type="SUPFAM" id="SSF160631">
    <property type="entry name" value="SMI1/KNR4-like"/>
    <property type="match status" value="1"/>
</dbReference>
<accession>A0A1G7TRM6</accession>
<feature type="domain" description="Knr4/Smi1-like" evidence="1">
    <location>
        <begin position="14"/>
        <end position="155"/>
    </location>
</feature>
<dbReference type="InterPro" id="IPR037883">
    <property type="entry name" value="Knr4/Smi1-like_sf"/>
</dbReference>
<dbReference type="Gene3D" id="3.40.1580.10">
    <property type="entry name" value="SMI1/KNR4-like"/>
    <property type="match status" value="1"/>
</dbReference>
<dbReference type="AlphaFoldDB" id="A0A1G7TRM6"/>
<dbReference type="RefSeq" id="WP_074647180.1">
    <property type="nucleotide sequence ID" value="NZ_FNBL01000018.1"/>
</dbReference>
<organism evidence="2 3">
    <name type="scientific">Celeribacter baekdonensis</name>
    <dbReference type="NCBI Taxonomy" id="875171"/>
    <lineage>
        <taxon>Bacteria</taxon>
        <taxon>Pseudomonadati</taxon>
        <taxon>Pseudomonadota</taxon>
        <taxon>Alphaproteobacteria</taxon>
        <taxon>Rhodobacterales</taxon>
        <taxon>Roseobacteraceae</taxon>
        <taxon>Celeribacter</taxon>
    </lineage>
</organism>
<dbReference type="Proteomes" id="UP000182284">
    <property type="component" value="Unassembled WGS sequence"/>
</dbReference>
<name>A0A1G7TRM6_9RHOB</name>